<dbReference type="PANTHER" id="PTHR32322">
    <property type="entry name" value="INNER MEMBRANE TRANSPORTER"/>
    <property type="match status" value="1"/>
</dbReference>
<keyword evidence="6" id="KW-0732">Signal</keyword>
<reference evidence="8 9" key="1">
    <citation type="journal article" date="2015" name="Genome Announc.">
        <title>Draft Genome Sequences of Marine Isolates of Thalassomonas viridans and Thalassomonas actiniarum.</title>
        <authorList>
            <person name="Olonade I."/>
            <person name="van Zyl L.J."/>
            <person name="Trindade M."/>
        </authorList>
    </citation>
    <scope>NUCLEOTIDE SEQUENCE [LARGE SCALE GENOMIC DNA]</scope>
    <source>
        <strain evidence="8 9">XOM25</strain>
    </source>
</reference>
<dbReference type="EMBL" id="CP059734">
    <property type="protein sequence ID" value="WDE09350.1"/>
    <property type="molecule type" value="Genomic_DNA"/>
</dbReference>
<evidence type="ECO:0000256" key="3">
    <source>
        <dbReference type="ARBA" id="ARBA00022989"/>
    </source>
</evidence>
<reference evidence="8 9" key="2">
    <citation type="journal article" date="2022" name="Mar. Drugs">
        <title>Bioassay-Guided Fractionation Leads to the Detection of Cholic Acid Generated by the Rare Thalassomonas sp.</title>
        <authorList>
            <person name="Pheiffer F."/>
            <person name="Schneider Y.K."/>
            <person name="Hansen E.H."/>
            <person name="Andersen J.H."/>
            <person name="Isaksson J."/>
            <person name="Busche T."/>
            <person name="R C."/>
            <person name="Kalinowski J."/>
            <person name="Zyl L.V."/>
            <person name="Trindade M."/>
        </authorList>
    </citation>
    <scope>NUCLEOTIDE SEQUENCE [LARGE SCALE GENOMIC DNA]</scope>
    <source>
        <strain evidence="8 9">XOM25</strain>
    </source>
</reference>
<organism evidence="8 9">
    <name type="scientific">Thalassomonas viridans</name>
    <dbReference type="NCBI Taxonomy" id="137584"/>
    <lineage>
        <taxon>Bacteria</taxon>
        <taxon>Pseudomonadati</taxon>
        <taxon>Pseudomonadota</taxon>
        <taxon>Gammaproteobacteria</taxon>
        <taxon>Alteromonadales</taxon>
        <taxon>Colwelliaceae</taxon>
        <taxon>Thalassomonas</taxon>
    </lineage>
</organism>
<accession>A0AAE9ZCE8</accession>
<protein>
    <submittedName>
        <fullName evidence="8">DMT family transporter</fullName>
    </submittedName>
</protein>
<evidence type="ECO:0000313" key="8">
    <source>
        <dbReference type="EMBL" id="WDE09350.1"/>
    </source>
</evidence>
<feature type="signal peptide" evidence="6">
    <location>
        <begin position="1"/>
        <end position="20"/>
    </location>
</feature>
<evidence type="ECO:0000256" key="5">
    <source>
        <dbReference type="SAM" id="Phobius"/>
    </source>
</evidence>
<keyword evidence="9" id="KW-1185">Reference proteome</keyword>
<keyword evidence="2 5" id="KW-0812">Transmembrane</keyword>
<feature type="transmembrane region" description="Helical" evidence="5">
    <location>
        <begin position="95"/>
        <end position="114"/>
    </location>
</feature>
<sequence>MKQKTVKTLACTAFALLAFAGNSVLCRLALADGAIDAASFTAIRLFSGIIMLGVILLATTDWRAPAAKGSWPASFMLFLYAVTFSYAYISLDTGTGALILFGSVQLTMILASLLSGKSLHGTEWLGTLMAFSGFVYLVQPGVTAPSVTGFVLMAVAGIAWGIYTLKGRGTRHPLCDTSYNFLRTLPFVLLLMIPAIADGYLSRTGVLLAVLSGAITSGIGYAIWYIALRGLSVIQAAVVQLLVPVLAALGGVIFAREQISLQLVLSSLLVLGGILLVVMGRHYANGLGPKKTS</sequence>
<dbReference type="InterPro" id="IPR000620">
    <property type="entry name" value="EamA_dom"/>
</dbReference>
<feature type="transmembrane region" description="Helical" evidence="5">
    <location>
        <begin position="233"/>
        <end position="255"/>
    </location>
</feature>
<evidence type="ECO:0000256" key="1">
    <source>
        <dbReference type="ARBA" id="ARBA00004141"/>
    </source>
</evidence>
<evidence type="ECO:0000259" key="7">
    <source>
        <dbReference type="Pfam" id="PF00892"/>
    </source>
</evidence>
<evidence type="ECO:0000256" key="4">
    <source>
        <dbReference type="ARBA" id="ARBA00023136"/>
    </source>
</evidence>
<evidence type="ECO:0000313" key="9">
    <source>
        <dbReference type="Proteomes" id="UP000032352"/>
    </source>
</evidence>
<feature type="chain" id="PRO_5041902636" evidence="6">
    <location>
        <begin position="21"/>
        <end position="293"/>
    </location>
</feature>
<dbReference type="SUPFAM" id="SSF103481">
    <property type="entry name" value="Multidrug resistance efflux transporter EmrE"/>
    <property type="match status" value="2"/>
</dbReference>
<name>A0AAE9ZCE8_9GAMM</name>
<dbReference type="InterPro" id="IPR037185">
    <property type="entry name" value="EmrE-like"/>
</dbReference>
<dbReference type="KEGG" id="tvd:SG34_033875"/>
<feature type="domain" description="EamA" evidence="7">
    <location>
        <begin position="148"/>
        <end position="278"/>
    </location>
</feature>
<dbReference type="Pfam" id="PF00892">
    <property type="entry name" value="EamA"/>
    <property type="match status" value="1"/>
</dbReference>
<dbReference type="PANTHER" id="PTHR32322:SF9">
    <property type="entry name" value="AMINO-ACID METABOLITE EFFLUX PUMP-RELATED"/>
    <property type="match status" value="1"/>
</dbReference>
<evidence type="ECO:0000256" key="2">
    <source>
        <dbReference type="ARBA" id="ARBA00022692"/>
    </source>
</evidence>
<feature type="transmembrane region" description="Helical" evidence="5">
    <location>
        <begin position="261"/>
        <end position="284"/>
    </location>
</feature>
<proteinExistence type="predicted"/>
<dbReference type="InterPro" id="IPR050638">
    <property type="entry name" value="AA-Vitamin_Transporters"/>
</dbReference>
<keyword evidence="3 5" id="KW-1133">Transmembrane helix</keyword>
<feature type="transmembrane region" description="Helical" evidence="5">
    <location>
        <begin position="184"/>
        <end position="201"/>
    </location>
</feature>
<feature type="transmembrane region" description="Helical" evidence="5">
    <location>
        <begin position="144"/>
        <end position="163"/>
    </location>
</feature>
<dbReference type="GO" id="GO:0016020">
    <property type="term" value="C:membrane"/>
    <property type="evidence" value="ECO:0007669"/>
    <property type="project" value="UniProtKB-SubCell"/>
</dbReference>
<feature type="transmembrane region" description="Helical" evidence="5">
    <location>
        <begin position="41"/>
        <end position="59"/>
    </location>
</feature>
<comment type="subcellular location">
    <subcellularLocation>
        <location evidence="1">Membrane</location>
        <topology evidence="1">Multi-pass membrane protein</topology>
    </subcellularLocation>
</comment>
<gene>
    <name evidence="8" type="ORF">SG34_033875</name>
</gene>
<feature type="transmembrane region" description="Helical" evidence="5">
    <location>
        <begin position="207"/>
        <end position="226"/>
    </location>
</feature>
<dbReference type="AlphaFoldDB" id="A0AAE9ZCE8"/>
<feature type="transmembrane region" description="Helical" evidence="5">
    <location>
        <begin position="71"/>
        <end position="89"/>
    </location>
</feature>
<dbReference type="Proteomes" id="UP000032352">
    <property type="component" value="Chromosome pTvir"/>
</dbReference>
<evidence type="ECO:0000256" key="6">
    <source>
        <dbReference type="SAM" id="SignalP"/>
    </source>
</evidence>
<keyword evidence="4 5" id="KW-0472">Membrane</keyword>